<accession>A0A2W5VA47</accession>
<proteinExistence type="predicted"/>
<comment type="caution">
    <text evidence="1">The sequence shown here is derived from an EMBL/GenBank/DDBJ whole genome shotgun (WGS) entry which is preliminary data.</text>
</comment>
<name>A0A2W5VA47_9BACT</name>
<protein>
    <submittedName>
        <fullName evidence="1">Uncharacterized protein</fullName>
    </submittedName>
</protein>
<dbReference type="EMBL" id="QFQP01000011">
    <property type="protein sequence ID" value="PZR12744.1"/>
    <property type="molecule type" value="Genomic_DNA"/>
</dbReference>
<dbReference type="SUPFAM" id="SSF111384">
    <property type="entry name" value="OmpH-like"/>
    <property type="match status" value="1"/>
</dbReference>
<organism evidence="1 2">
    <name type="scientific">Archangium gephyra</name>
    <dbReference type="NCBI Taxonomy" id="48"/>
    <lineage>
        <taxon>Bacteria</taxon>
        <taxon>Pseudomonadati</taxon>
        <taxon>Myxococcota</taxon>
        <taxon>Myxococcia</taxon>
        <taxon>Myxococcales</taxon>
        <taxon>Cystobacterineae</taxon>
        <taxon>Archangiaceae</taxon>
        <taxon>Archangium</taxon>
    </lineage>
</organism>
<gene>
    <name evidence="1" type="ORF">DI536_14325</name>
</gene>
<dbReference type="GO" id="GO:0051082">
    <property type="term" value="F:unfolded protein binding"/>
    <property type="evidence" value="ECO:0007669"/>
    <property type="project" value="InterPro"/>
</dbReference>
<evidence type="ECO:0000313" key="2">
    <source>
        <dbReference type="Proteomes" id="UP000249061"/>
    </source>
</evidence>
<sequence>MVVASLLVTACPKPGEGPRIAVNDVQRAVRQSKAGLAAQEREVDGAPTTFRAAAAGAQRPGERGARPMMKKVGEQLERLAKTRNLDAVLDVQSVPWTKPELDVTDDVVRALDATP</sequence>
<dbReference type="SMART" id="SM00935">
    <property type="entry name" value="OmpH"/>
    <property type="match status" value="1"/>
</dbReference>
<dbReference type="Gene3D" id="3.30.910.20">
    <property type="entry name" value="Skp domain"/>
    <property type="match status" value="1"/>
</dbReference>
<dbReference type="InterPro" id="IPR024930">
    <property type="entry name" value="Skp_dom_sf"/>
</dbReference>
<evidence type="ECO:0000313" key="1">
    <source>
        <dbReference type="EMBL" id="PZR12744.1"/>
    </source>
</evidence>
<dbReference type="InterPro" id="IPR005632">
    <property type="entry name" value="Chaperone_Skp"/>
</dbReference>
<reference evidence="1 2" key="1">
    <citation type="submission" date="2017-08" db="EMBL/GenBank/DDBJ databases">
        <title>Infants hospitalized years apart are colonized by the same room-sourced microbial strains.</title>
        <authorList>
            <person name="Brooks B."/>
            <person name="Olm M.R."/>
            <person name="Firek B.A."/>
            <person name="Baker R."/>
            <person name="Thomas B.C."/>
            <person name="Morowitz M.J."/>
            <person name="Banfield J.F."/>
        </authorList>
    </citation>
    <scope>NUCLEOTIDE SEQUENCE [LARGE SCALE GENOMIC DNA]</scope>
    <source>
        <strain evidence="1">S2_003_000_R2_14</strain>
    </source>
</reference>
<dbReference type="Proteomes" id="UP000249061">
    <property type="component" value="Unassembled WGS sequence"/>
</dbReference>
<dbReference type="AlphaFoldDB" id="A0A2W5VA47"/>